<dbReference type="EMBL" id="PDNW01000009">
    <property type="protein sequence ID" value="PLC49600.1"/>
    <property type="molecule type" value="Genomic_DNA"/>
</dbReference>
<protein>
    <submittedName>
        <fullName evidence="10">Muconate cycloisomerase</fullName>
    </submittedName>
</protein>
<feature type="active site" description="Proton acceptor" evidence="8">
    <location>
        <position position="168"/>
    </location>
</feature>
<dbReference type="InterPro" id="IPR036849">
    <property type="entry name" value="Enolase-like_C_sf"/>
</dbReference>
<proteinExistence type="inferred from homology"/>
<keyword evidence="11" id="KW-1185">Reference proteome</keyword>
<keyword evidence="5" id="KW-0058">Aromatic hydrocarbons catabolism</keyword>
<dbReference type="GO" id="GO:0006518">
    <property type="term" value="P:peptide metabolic process"/>
    <property type="evidence" value="ECO:0007669"/>
    <property type="project" value="UniProtKB-ARBA"/>
</dbReference>
<dbReference type="GO" id="GO:0018850">
    <property type="term" value="F:chloromuconate cycloisomerase activity"/>
    <property type="evidence" value="ECO:0007669"/>
    <property type="project" value="InterPro"/>
</dbReference>
<evidence type="ECO:0000256" key="3">
    <source>
        <dbReference type="ARBA" id="ARBA00008031"/>
    </source>
</evidence>
<dbReference type="SFLD" id="SFLDS00001">
    <property type="entry name" value="Enolase"/>
    <property type="match status" value="1"/>
</dbReference>
<accession>A0A2N4U3K8</accession>
<evidence type="ECO:0000256" key="4">
    <source>
        <dbReference type="ARBA" id="ARBA00022723"/>
    </source>
</evidence>
<feature type="active site" description="Proton donor" evidence="8">
    <location>
        <position position="326"/>
    </location>
</feature>
<evidence type="ECO:0000256" key="7">
    <source>
        <dbReference type="ARBA" id="ARBA00023235"/>
    </source>
</evidence>
<comment type="pathway">
    <text evidence="2">Aromatic compound metabolism.</text>
</comment>
<evidence type="ECO:0000313" key="11">
    <source>
        <dbReference type="Proteomes" id="UP000234190"/>
    </source>
</evidence>
<dbReference type="AlphaFoldDB" id="A0A2N4U3K8"/>
<dbReference type="InterPro" id="IPR018110">
    <property type="entry name" value="Mandel_Rmase/mucon_lact_enz_CS"/>
</dbReference>
<dbReference type="InterPro" id="IPR029017">
    <property type="entry name" value="Enolase-like_N"/>
</dbReference>
<keyword evidence="7 10" id="KW-0413">Isomerase</keyword>
<dbReference type="Pfam" id="PF13378">
    <property type="entry name" value="MR_MLE_C"/>
    <property type="match status" value="1"/>
</dbReference>
<dbReference type="SUPFAM" id="SSF54826">
    <property type="entry name" value="Enolase N-terminal domain-like"/>
    <property type="match status" value="1"/>
</dbReference>
<comment type="caution">
    <text evidence="10">The sequence shown here is derived from an EMBL/GenBank/DDBJ whole genome shotgun (WGS) entry which is preliminary data.</text>
</comment>
<name>A0A2N4U3K8_9BURK</name>
<dbReference type="GO" id="GO:0016854">
    <property type="term" value="F:racemase and epimerase activity"/>
    <property type="evidence" value="ECO:0007669"/>
    <property type="project" value="UniProtKB-ARBA"/>
</dbReference>
<gene>
    <name evidence="10" type="ORF">CR159_11750</name>
</gene>
<dbReference type="PANTHER" id="PTHR48073">
    <property type="entry name" value="O-SUCCINYLBENZOATE SYNTHASE-RELATED"/>
    <property type="match status" value="1"/>
</dbReference>
<dbReference type="InterPro" id="IPR013342">
    <property type="entry name" value="Mandelate_racemase_C"/>
</dbReference>
<dbReference type="GO" id="GO:0009063">
    <property type="term" value="P:amino acid catabolic process"/>
    <property type="evidence" value="ECO:0007669"/>
    <property type="project" value="InterPro"/>
</dbReference>
<dbReference type="SFLD" id="SFLDG01258">
    <property type="entry name" value="(chloro)muconate_cycloisomeras"/>
    <property type="match status" value="1"/>
</dbReference>
<dbReference type="Proteomes" id="UP000234190">
    <property type="component" value="Unassembled WGS sequence"/>
</dbReference>
<organism evidence="10 11">
    <name type="scientific">Pollutimonas subterranea</name>
    <dbReference type="NCBI Taxonomy" id="2045210"/>
    <lineage>
        <taxon>Bacteria</taxon>
        <taxon>Pseudomonadati</taxon>
        <taxon>Pseudomonadota</taxon>
        <taxon>Betaproteobacteria</taxon>
        <taxon>Burkholderiales</taxon>
        <taxon>Alcaligenaceae</taxon>
        <taxon>Pollutimonas</taxon>
    </lineage>
</organism>
<evidence type="ECO:0000256" key="2">
    <source>
        <dbReference type="ARBA" id="ARBA00005211"/>
    </source>
</evidence>
<dbReference type="InterPro" id="IPR013370">
    <property type="entry name" value="Chloromuconate_cycloisomerase"/>
</dbReference>
<keyword evidence="4" id="KW-0479">Metal-binding</keyword>
<comment type="cofactor">
    <cofactor evidence="1">
        <name>Mn(2+)</name>
        <dbReference type="ChEBI" id="CHEBI:29035"/>
    </cofactor>
</comment>
<evidence type="ECO:0000256" key="5">
    <source>
        <dbReference type="ARBA" id="ARBA00022797"/>
    </source>
</evidence>
<evidence type="ECO:0000256" key="8">
    <source>
        <dbReference type="PIRSR" id="PIRSR613370-1"/>
    </source>
</evidence>
<dbReference type="Pfam" id="PF02746">
    <property type="entry name" value="MR_MLE_N"/>
    <property type="match status" value="1"/>
</dbReference>
<dbReference type="SFLD" id="SFLDG00180">
    <property type="entry name" value="muconate_cycloisomerase"/>
    <property type="match status" value="1"/>
</dbReference>
<dbReference type="SUPFAM" id="SSF51604">
    <property type="entry name" value="Enolase C-terminal domain-like"/>
    <property type="match status" value="1"/>
</dbReference>
<dbReference type="OrthoDB" id="5596677at2"/>
<feature type="domain" description="Mandelate racemase/muconate lactonizing enzyme C-terminal" evidence="9">
    <location>
        <begin position="147"/>
        <end position="244"/>
    </location>
</feature>
<dbReference type="UniPathway" id="UPA00083"/>
<dbReference type="PROSITE" id="PS00909">
    <property type="entry name" value="MR_MLE_2"/>
    <property type="match status" value="1"/>
</dbReference>
<sequence>MQPTIVDVSTHILDIPTIRPHKMSVATMQCQTMVLVRIKTSDGIEGIGEATTIGGLNYGGESPESIKTNIDAYFAPLIVGQPADKPAALRVRIDKAIKANHFAKSAVESAIYDACARRLGVPLSALFGGAVHDEISVAWTLASGDTDKDIAEARQMLDARRHNIFKLKVGMRPLKDDLRHIAAIKSALGDDISVRIDVNQGWSETQALRMLRPLADIGVELVEQPIHEKNLAGMARLTALGIVPIMADEALKGREDGFALAANQCADVFAIKIEQAGGLLRARDLIGIAQAADIALYGGTMLEGSISTLAAAHLFATVDKLEWGTEMFGPLLLQDDILVERMDYSDFTLKLPKGPGLGVTLDEDKVRHYTRK</sequence>
<evidence type="ECO:0000259" key="9">
    <source>
        <dbReference type="SMART" id="SM00922"/>
    </source>
</evidence>
<dbReference type="RefSeq" id="WP_102074151.1">
    <property type="nucleotide sequence ID" value="NZ_PDNW01000009.1"/>
</dbReference>
<dbReference type="GO" id="GO:0030145">
    <property type="term" value="F:manganese ion binding"/>
    <property type="evidence" value="ECO:0007669"/>
    <property type="project" value="InterPro"/>
</dbReference>
<reference evidence="10 11" key="1">
    <citation type="submission" date="2017-10" db="EMBL/GenBank/DDBJ databases">
        <title>Two draft genome sequences of Pusillimonas sp. strains isolated from a nitrate- and radionuclide-contaminated groundwater in Russia.</title>
        <authorList>
            <person name="Grouzdev D.S."/>
            <person name="Tourova T.P."/>
            <person name="Goeva M.A."/>
            <person name="Babich T.L."/>
            <person name="Sokolova D.S."/>
            <person name="Abdullin R."/>
            <person name="Poltaraus A.B."/>
            <person name="Toshchakov S.V."/>
            <person name="Nazina T.N."/>
        </authorList>
    </citation>
    <scope>NUCLEOTIDE SEQUENCE [LARGE SCALE GENOMIC DNA]</scope>
    <source>
        <strain evidence="10 11">JR1/69-3-13</strain>
    </source>
</reference>
<evidence type="ECO:0000313" key="10">
    <source>
        <dbReference type="EMBL" id="PLC49600.1"/>
    </source>
</evidence>
<evidence type="ECO:0000256" key="6">
    <source>
        <dbReference type="ARBA" id="ARBA00023211"/>
    </source>
</evidence>
<dbReference type="PANTHER" id="PTHR48073:SF2">
    <property type="entry name" value="O-SUCCINYLBENZOATE SYNTHASE"/>
    <property type="match status" value="1"/>
</dbReference>
<evidence type="ECO:0000256" key="1">
    <source>
        <dbReference type="ARBA" id="ARBA00001936"/>
    </source>
</evidence>
<dbReference type="InterPro" id="IPR029065">
    <property type="entry name" value="Enolase_C-like"/>
</dbReference>
<dbReference type="SMART" id="SM00922">
    <property type="entry name" value="MR_MLE"/>
    <property type="match status" value="1"/>
</dbReference>
<dbReference type="Gene3D" id="3.20.20.120">
    <property type="entry name" value="Enolase-like C-terminal domain"/>
    <property type="match status" value="1"/>
</dbReference>
<dbReference type="InterPro" id="IPR013341">
    <property type="entry name" value="Mandelate_racemase_N_dom"/>
</dbReference>
<dbReference type="GO" id="GO:0018849">
    <property type="term" value="F:muconate cycloisomerase activity"/>
    <property type="evidence" value="ECO:0007669"/>
    <property type="project" value="InterPro"/>
</dbReference>
<dbReference type="NCBIfam" id="TIGR02534">
    <property type="entry name" value="mucon_cyclo"/>
    <property type="match status" value="1"/>
</dbReference>
<keyword evidence="6" id="KW-0464">Manganese</keyword>
<comment type="similarity">
    <text evidence="3">Belongs to the mandelate racemase/muconate lactonizing enzyme family.</text>
</comment>
<dbReference type="Gene3D" id="3.30.390.10">
    <property type="entry name" value="Enolase-like, N-terminal domain"/>
    <property type="match status" value="1"/>
</dbReference>
<dbReference type="CDD" id="cd03318">
    <property type="entry name" value="MLE"/>
    <property type="match status" value="1"/>
</dbReference>